<keyword evidence="5" id="KW-0862">Zinc</keyword>
<dbReference type="SUPFAM" id="SSF63411">
    <property type="entry name" value="LuxS/MPP-like metallohydrolase"/>
    <property type="match status" value="4"/>
</dbReference>
<evidence type="ECO:0000256" key="6">
    <source>
        <dbReference type="ARBA" id="ARBA00023049"/>
    </source>
</evidence>
<name>A0A195DND7_9HYME</name>
<keyword evidence="3" id="KW-0479">Metal-binding</keyword>
<evidence type="ECO:0000313" key="11">
    <source>
        <dbReference type="Proteomes" id="UP000078492"/>
    </source>
</evidence>
<evidence type="ECO:0000256" key="4">
    <source>
        <dbReference type="ARBA" id="ARBA00022801"/>
    </source>
</evidence>
<dbReference type="STRING" id="471704.A0A195DND7"/>
<keyword evidence="4" id="KW-0378">Hydrolase</keyword>
<evidence type="ECO:0000256" key="1">
    <source>
        <dbReference type="ARBA" id="ARBA00007261"/>
    </source>
</evidence>
<dbReference type="InterPro" id="IPR011765">
    <property type="entry name" value="Pept_M16_N"/>
</dbReference>
<dbReference type="Pfam" id="PF05193">
    <property type="entry name" value="Peptidase_M16_C"/>
    <property type="match status" value="2"/>
</dbReference>
<dbReference type="InterPro" id="IPR032632">
    <property type="entry name" value="Peptidase_M16_M"/>
</dbReference>
<accession>A0A195DND7</accession>
<feature type="domain" description="Peptidase M16 N-terminal" evidence="7">
    <location>
        <begin position="24"/>
        <end position="140"/>
    </location>
</feature>
<dbReference type="InterPro" id="IPR011249">
    <property type="entry name" value="Metalloenz_LuxS/M16"/>
</dbReference>
<evidence type="ECO:0000313" key="10">
    <source>
        <dbReference type="EMBL" id="KYN14347.1"/>
    </source>
</evidence>
<feature type="domain" description="Peptidase M16 C-terminal" evidence="8">
    <location>
        <begin position="673"/>
        <end position="852"/>
    </location>
</feature>
<dbReference type="GO" id="GO:0046872">
    <property type="term" value="F:metal ion binding"/>
    <property type="evidence" value="ECO:0007669"/>
    <property type="project" value="UniProtKB-KW"/>
</dbReference>
<keyword evidence="11" id="KW-1185">Reference proteome</keyword>
<dbReference type="Proteomes" id="UP000078492">
    <property type="component" value="Unassembled WGS sequence"/>
</dbReference>
<dbReference type="EMBL" id="KQ980713">
    <property type="protein sequence ID" value="KYN14347.1"/>
    <property type="molecule type" value="Genomic_DNA"/>
</dbReference>
<dbReference type="Pfam" id="PF00675">
    <property type="entry name" value="Peptidase_M16"/>
    <property type="match status" value="1"/>
</dbReference>
<feature type="domain" description="Peptidase M16 C-terminal" evidence="8">
    <location>
        <begin position="181"/>
        <end position="363"/>
    </location>
</feature>
<dbReference type="PANTHER" id="PTHR43690">
    <property type="entry name" value="NARDILYSIN"/>
    <property type="match status" value="1"/>
</dbReference>
<protein>
    <submittedName>
        <fullName evidence="10">Nardilysin</fullName>
    </submittedName>
</protein>
<comment type="similarity">
    <text evidence="1">Belongs to the peptidase M16 family.</text>
</comment>
<gene>
    <name evidence="10" type="ORF">ALC57_13514</name>
</gene>
<dbReference type="PANTHER" id="PTHR43690:SF18">
    <property type="entry name" value="INSULIN-DEGRADING ENZYME-RELATED"/>
    <property type="match status" value="1"/>
</dbReference>
<proteinExistence type="inferred from homology"/>
<sequence>KFRAFRLLNGLEALIISDIYSEPHSSQDKKAACSLYVDVGYFSDTPEFPGTSFTLGHMLFQKPVEFSQQVDTTLEDYIIDHNGNINIEGGYEYTQLSFDIEQDYFFEALYIFSRLFVDDIMSKDVFKQKQDVIKNKFQVLFGKSKYDQLLSSFARTGHPTNKFSEDRLKELRNNIDYDRLYDVLTKFKERHYSAHRMKLVIRSGFRMKRMVNKIKACFDGIPNNRMPPDDFSQFENDLPFDTPAFQNMYTIRDDTEQLARVLVTWALPSFSDFYTCNSYLYIPWIIGYKGKGSLISYLRQKMWSPTPYDNIIKLFDNNDMYYCEVQQNSLYSLIRISIALTSEGRNHVKYIVDTIFSFINLLKRVCPHEAIYNDIYGSDRNIFRFSNYDKEPISFVKQLCKNMHFYPPEAYLTGDKLNSNYNAEVIQKCLNYLAPEKPNIMIFAKDFNGCKLNKVEPWWQMAYTDIQIKKRWIEIWKVIEPLPEFVLPLPNTYLTNDFNLIKTPKEQTEKYPIKLYFNTVSEIWYRHDSKFRLPECCMHFYFISPLKLQSLNNGVLMRLYCSLLKQLLTEELYPALLAGFKYNIRVLLNGFTVKMSGPSATLPLLAISFAQVMERYSSYVITKDIYESLKIQQMQTWYHSVSKPEISIGDMTLSKLKLVHHSHIDMHTTVQGITLKDFQDFVKSFTESLYIKCFVQGNMTPRDAIETVQKFTKAINCNPLTPNTIRQLRGTQIPLGISCYKIKNINKLDTTSVIRNYYQAGVITIELSTLISLIGIIMDHNLYEGLPVNKFTNATVDVGAYDGMVGFSITVCTQAHKYTPEYVDKKIDEFLRKFKDDLEKFTEEELNVYKNMFLKSRLYDNANIEDESNWNEILNNTYIFNIYEQEIRILEDISVKKLWEWFADHTSNGTNFRKLSLHVVGNIPKRVKYAGLEYIYDDHQ</sequence>
<keyword evidence="6" id="KW-0482">Metalloprotease</keyword>
<dbReference type="Pfam" id="PF16187">
    <property type="entry name" value="Peptidase_M16_M"/>
    <property type="match status" value="1"/>
</dbReference>
<feature type="non-terminal residue" evidence="10">
    <location>
        <position position="1"/>
    </location>
</feature>
<keyword evidence="2" id="KW-0645">Protease</keyword>
<evidence type="ECO:0000259" key="8">
    <source>
        <dbReference type="Pfam" id="PF05193"/>
    </source>
</evidence>
<dbReference type="InterPro" id="IPR007863">
    <property type="entry name" value="Peptidase_M16_C"/>
</dbReference>
<dbReference type="Gene3D" id="3.30.830.10">
    <property type="entry name" value="Metalloenzyme, LuxS/M16 peptidase-like"/>
    <property type="match status" value="4"/>
</dbReference>
<dbReference type="GO" id="GO:0006508">
    <property type="term" value="P:proteolysis"/>
    <property type="evidence" value="ECO:0007669"/>
    <property type="project" value="UniProtKB-KW"/>
</dbReference>
<evidence type="ECO:0000256" key="5">
    <source>
        <dbReference type="ARBA" id="ARBA00022833"/>
    </source>
</evidence>
<dbReference type="GO" id="GO:0008237">
    <property type="term" value="F:metallopeptidase activity"/>
    <property type="evidence" value="ECO:0007669"/>
    <property type="project" value="UniProtKB-KW"/>
</dbReference>
<dbReference type="AlphaFoldDB" id="A0A195DND7"/>
<dbReference type="InterPro" id="IPR050626">
    <property type="entry name" value="Peptidase_M16"/>
</dbReference>
<feature type="domain" description="Peptidase M16 middle/third" evidence="9">
    <location>
        <begin position="383"/>
        <end position="657"/>
    </location>
</feature>
<evidence type="ECO:0000259" key="9">
    <source>
        <dbReference type="Pfam" id="PF16187"/>
    </source>
</evidence>
<reference evidence="10 11" key="1">
    <citation type="submission" date="2015-09" db="EMBL/GenBank/DDBJ databases">
        <title>Trachymyrmex cornetzi WGS genome.</title>
        <authorList>
            <person name="Nygaard S."/>
            <person name="Hu H."/>
            <person name="Boomsma J."/>
            <person name="Zhang G."/>
        </authorList>
    </citation>
    <scope>NUCLEOTIDE SEQUENCE [LARGE SCALE GENOMIC DNA]</scope>
    <source>
        <strain evidence="10">Tcor2-1</strain>
        <tissue evidence="10">Whole body</tissue>
    </source>
</reference>
<evidence type="ECO:0000256" key="2">
    <source>
        <dbReference type="ARBA" id="ARBA00022670"/>
    </source>
</evidence>
<evidence type="ECO:0000256" key="3">
    <source>
        <dbReference type="ARBA" id="ARBA00022723"/>
    </source>
</evidence>
<organism evidence="10 11">
    <name type="scientific">Trachymyrmex cornetzi</name>
    <dbReference type="NCBI Taxonomy" id="471704"/>
    <lineage>
        <taxon>Eukaryota</taxon>
        <taxon>Metazoa</taxon>
        <taxon>Ecdysozoa</taxon>
        <taxon>Arthropoda</taxon>
        <taxon>Hexapoda</taxon>
        <taxon>Insecta</taxon>
        <taxon>Pterygota</taxon>
        <taxon>Neoptera</taxon>
        <taxon>Endopterygota</taxon>
        <taxon>Hymenoptera</taxon>
        <taxon>Apocrita</taxon>
        <taxon>Aculeata</taxon>
        <taxon>Formicoidea</taxon>
        <taxon>Formicidae</taxon>
        <taxon>Myrmicinae</taxon>
        <taxon>Trachymyrmex</taxon>
    </lineage>
</organism>
<evidence type="ECO:0000259" key="7">
    <source>
        <dbReference type="Pfam" id="PF00675"/>
    </source>
</evidence>